<dbReference type="Gene3D" id="1.20.1070.10">
    <property type="entry name" value="Rhodopsin 7-helix transmembrane proteins"/>
    <property type="match status" value="1"/>
</dbReference>
<evidence type="ECO:0000256" key="3">
    <source>
        <dbReference type="ARBA" id="ARBA00022692"/>
    </source>
</evidence>
<dbReference type="EnsemblMetazoa" id="CapteT198626">
    <property type="protein sequence ID" value="CapteP198626"/>
    <property type="gene ID" value="CapteG198626"/>
</dbReference>
<evidence type="ECO:0000256" key="4">
    <source>
        <dbReference type="ARBA" id="ARBA00022989"/>
    </source>
</evidence>
<name>R7V5Y9_CAPTE</name>
<dbReference type="PANTHER" id="PTHR24246">
    <property type="entry name" value="OLFACTORY RECEPTOR AND ADENOSINE RECEPTOR"/>
    <property type="match status" value="1"/>
</dbReference>
<dbReference type="HOGENOM" id="CLU_063530_0_0_1"/>
<keyword evidence="9" id="KW-0807">Transducer</keyword>
<evidence type="ECO:0000256" key="8">
    <source>
        <dbReference type="ARBA" id="ARBA00023180"/>
    </source>
</evidence>
<keyword evidence="7" id="KW-0675">Receptor</keyword>
<keyword evidence="3 10" id="KW-0812">Transmembrane</keyword>
<feature type="transmembrane region" description="Helical" evidence="10">
    <location>
        <begin position="57"/>
        <end position="77"/>
    </location>
</feature>
<evidence type="ECO:0000256" key="7">
    <source>
        <dbReference type="ARBA" id="ARBA00023170"/>
    </source>
</evidence>
<dbReference type="EMBL" id="KB296474">
    <property type="protein sequence ID" value="ELU11751.1"/>
    <property type="molecule type" value="Genomic_DNA"/>
</dbReference>
<evidence type="ECO:0000256" key="1">
    <source>
        <dbReference type="ARBA" id="ARBA00004651"/>
    </source>
</evidence>
<accession>R7V5Y9</accession>
<dbReference type="OrthoDB" id="9863803at2759"/>
<keyword evidence="6 10" id="KW-0472">Membrane</keyword>
<dbReference type="SUPFAM" id="SSF81321">
    <property type="entry name" value="Family A G protein-coupled receptor-like"/>
    <property type="match status" value="1"/>
</dbReference>
<feature type="transmembrane region" description="Helical" evidence="10">
    <location>
        <begin position="142"/>
        <end position="166"/>
    </location>
</feature>
<evidence type="ECO:0000313" key="12">
    <source>
        <dbReference type="EMBL" id="ELU11751.1"/>
    </source>
</evidence>
<dbReference type="InterPro" id="IPR000276">
    <property type="entry name" value="GPCR_Rhodpsn"/>
</dbReference>
<dbReference type="PANTHER" id="PTHR24246:SF27">
    <property type="entry name" value="ADENOSINE RECEPTOR, ISOFORM A"/>
    <property type="match status" value="1"/>
</dbReference>
<evidence type="ECO:0000256" key="9">
    <source>
        <dbReference type="ARBA" id="ARBA00023224"/>
    </source>
</evidence>
<evidence type="ECO:0000256" key="10">
    <source>
        <dbReference type="SAM" id="Phobius"/>
    </source>
</evidence>
<evidence type="ECO:0000256" key="6">
    <source>
        <dbReference type="ARBA" id="ARBA00023136"/>
    </source>
</evidence>
<proteinExistence type="predicted"/>
<dbReference type="InterPro" id="IPR017452">
    <property type="entry name" value="GPCR_Rhodpsn_7TM"/>
</dbReference>
<keyword evidence="8" id="KW-0325">Glycoprotein</keyword>
<reference evidence="14" key="1">
    <citation type="submission" date="2012-12" db="EMBL/GenBank/DDBJ databases">
        <authorList>
            <person name="Hellsten U."/>
            <person name="Grimwood J."/>
            <person name="Chapman J.A."/>
            <person name="Shapiro H."/>
            <person name="Aerts A."/>
            <person name="Otillar R.P."/>
            <person name="Terry A.Y."/>
            <person name="Boore J.L."/>
            <person name="Simakov O."/>
            <person name="Marletaz F."/>
            <person name="Cho S.-J."/>
            <person name="Edsinger-Gonzales E."/>
            <person name="Havlak P."/>
            <person name="Kuo D.-H."/>
            <person name="Larsson T."/>
            <person name="Lv J."/>
            <person name="Arendt D."/>
            <person name="Savage R."/>
            <person name="Osoegawa K."/>
            <person name="de Jong P."/>
            <person name="Lindberg D.R."/>
            <person name="Seaver E.C."/>
            <person name="Weisblat D.A."/>
            <person name="Putnam N.H."/>
            <person name="Grigoriev I.V."/>
            <person name="Rokhsar D.S."/>
        </authorList>
    </citation>
    <scope>NUCLEOTIDE SEQUENCE</scope>
    <source>
        <strain evidence="14">I ESC-2004</strain>
    </source>
</reference>
<gene>
    <name evidence="12" type="ORF">CAPTEDRAFT_198626</name>
</gene>
<comment type="subcellular location">
    <subcellularLocation>
        <location evidence="1">Cell membrane</location>
        <topology evidence="1">Multi-pass membrane protein</topology>
    </subcellularLocation>
</comment>
<dbReference type="STRING" id="283909.R7V5Y9"/>
<keyword evidence="5" id="KW-0297">G-protein coupled receptor</keyword>
<feature type="transmembrane region" description="Helical" evidence="10">
    <location>
        <begin position="20"/>
        <end position="45"/>
    </location>
</feature>
<reference evidence="13" key="3">
    <citation type="submission" date="2015-06" db="UniProtKB">
        <authorList>
            <consortium name="EnsemblMetazoa"/>
        </authorList>
    </citation>
    <scope>IDENTIFICATION</scope>
</reference>
<dbReference type="GO" id="GO:0004930">
    <property type="term" value="F:G protein-coupled receptor activity"/>
    <property type="evidence" value="ECO:0007669"/>
    <property type="project" value="UniProtKB-KW"/>
</dbReference>
<dbReference type="AlphaFoldDB" id="R7V5Y9"/>
<protein>
    <recommendedName>
        <fullName evidence="11">G-protein coupled receptors family 1 profile domain-containing protein</fullName>
    </recommendedName>
</protein>
<feature type="transmembrane region" description="Helical" evidence="10">
    <location>
        <begin position="234"/>
        <end position="256"/>
    </location>
</feature>
<dbReference type="GO" id="GO:0005886">
    <property type="term" value="C:plasma membrane"/>
    <property type="evidence" value="ECO:0007669"/>
    <property type="project" value="UniProtKB-SubCell"/>
</dbReference>
<dbReference type="Pfam" id="PF00001">
    <property type="entry name" value="7tm_1"/>
    <property type="match status" value="1"/>
</dbReference>
<dbReference type="EMBL" id="AMQN01005661">
    <property type="status" value="NOT_ANNOTATED_CDS"/>
    <property type="molecule type" value="Genomic_DNA"/>
</dbReference>
<evidence type="ECO:0000256" key="2">
    <source>
        <dbReference type="ARBA" id="ARBA00022475"/>
    </source>
</evidence>
<evidence type="ECO:0000313" key="13">
    <source>
        <dbReference type="EnsemblMetazoa" id="CapteP198626"/>
    </source>
</evidence>
<dbReference type="Proteomes" id="UP000014760">
    <property type="component" value="Unassembled WGS sequence"/>
</dbReference>
<evidence type="ECO:0000256" key="5">
    <source>
        <dbReference type="ARBA" id="ARBA00023040"/>
    </source>
</evidence>
<feature type="transmembrane region" description="Helical" evidence="10">
    <location>
        <begin position="186"/>
        <end position="213"/>
    </location>
</feature>
<feature type="domain" description="G-protein coupled receptors family 1 profile" evidence="11">
    <location>
        <begin position="38"/>
        <end position="292"/>
    </location>
</feature>
<reference evidence="12 14" key="2">
    <citation type="journal article" date="2013" name="Nature">
        <title>Insights into bilaterian evolution from three spiralian genomes.</title>
        <authorList>
            <person name="Simakov O."/>
            <person name="Marletaz F."/>
            <person name="Cho S.J."/>
            <person name="Edsinger-Gonzales E."/>
            <person name="Havlak P."/>
            <person name="Hellsten U."/>
            <person name="Kuo D.H."/>
            <person name="Larsson T."/>
            <person name="Lv J."/>
            <person name="Arendt D."/>
            <person name="Savage R."/>
            <person name="Osoegawa K."/>
            <person name="de Jong P."/>
            <person name="Grimwood J."/>
            <person name="Chapman J.A."/>
            <person name="Shapiro H."/>
            <person name="Aerts A."/>
            <person name="Otillar R.P."/>
            <person name="Terry A.Y."/>
            <person name="Boore J.L."/>
            <person name="Grigoriev I.V."/>
            <person name="Lindberg D.R."/>
            <person name="Seaver E.C."/>
            <person name="Weisblat D.A."/>
            <person name="Putnam N.H."/>
            <person name="Rokhsar D.S."/>
        </authorList>
    </citation>
    <scope>NUCLEOTIDE SEQUENCE</scope>
    <source>
        <strain evidence="12 14">I ESC-2004</strain>
    </source>
</reference>
<feature type="transmembrane region" description="Helical" evidence="10">
    <location>
        <begin position="97"/>
        <end position="121"/>
    </location>
</feature>
<feature type="transmembrane region" description="Helical" evidence="10">
    <location>
        <begin position="276"/>
        <end position="294"/>
    </location>
</feature>
<evidence type="ECO:0000313" key="14">
    <source>
        <dbReference type="Proteomes" id="UP000014760"/>
    </source>
</evidence>
<keyword evidence="4 10" id="KW-1133">Transmembrane helix</keyword>
<dbReference type="PROSITE" id="PS50262">
    <property type="entry name" value="G_PROTEIN_RECEP_F1_2"/>
    <property type="match status" value="1"/>
</dbReference>
<evidence type="ECO:0000259" key="11">
    <source>
        <dbReference type="PROSITE" id="PS50262"/>
    </source>
</evidence>
<organism evidence="12">
    <name type="scientific">Capitella teleta</name>
    <name type="common">Polychaete worm</name>
    <dbReference type="NCBI Taxonomy" id="283909"/>
    <lineage>
        <taxon>Eukaryota</taxon>
        <taxon>Metazoa</taxon>
        <taxon>Spiralia</taxon>
        <taxon>Lophotrochozoa</taxon>
        <taxon>Annelida</taxon>
        <taxon>Polychaeta</taxon>
        <taxon>Sedentaria</taxon>
        <taxon>Scolecida</taxon>
        <taxon>Capitellidae</taxon>
        <taxon>Capitella</taxon>
    </lineage>
</organism>
<keyword evidence="14" id="KW-1185">Reference proteome</keyword>
<dbReference type="PRINTS" id="PR00237">
    <property type="entry name" value="GPCRRHODOPSN"/>
</dbReference>
<keyword evidence="2" id="KW-1003">Cell membrane</keyword>
<sequence>MTTTMETATGEAPEEKMERIQLTVVSVTLMFSSLTIIANPLTLVAMAMHGLIRKNSINVFIASLCLSDFLVGLSAFLFQLQQLLQQRKSKSQEIVAIAWTAAGPMVIGFLVSNFNAFFIGVDRACATLAPLSYKSRMTTKRAFLALVACWTTATMSVVLCAIPTVLTNGGFPMLTYPYEMLPDMFIKYYSTPMLIFCISINAILYSVIVIAFFKSVKKVQPDSTFELRNRRMTRMITMVIGVLLLGNIPIITVATIPTTVGSTFEYLRSYHMFYDLAFLLMVIPTSFNNCIYVWQLPDFKRAFEKIFCFRNFRVRAAVNQSI</sequence>